<keyword evidence="6" id="KW-1185">Reference proteome</keyword>
<dbReference type="AlphaFoldDB" id="A0AAD4CUG3"/>
<evidence type="ECO:0000256" key="3">
    <source>
        <dbReference type="SAM" id="MobiDB-lite"/>
    </source>
</evidence>
<dbReference type="Gene3D" id="3.30.760.10">
    <property type="entry name" value="RNA Cap, Translation Initiation Factor Eif4e"/>
    <property type="match status" value="1"/>
</dbReference>
<dbReference type="EMBL" id="VCAU01000010">
    <property type="protein sequence ID" value="KAF9892940.1"/>
    <property type="molecule type" value="Genomic_DNA"/>
</dbReference>
<keyword evidence="2" id="KW-0378">Hydrolase</keyword>
<dbReference type="SUPFAM" id="SSF53474">
    <property type="entry name" value="alpha/beta-Hydrolases"/>
    <property type="match status" value="1"/>
</dbReference>
<feature type="compositionally biased region" description="Basic and acidic residues" evidence="3">
    <location>
        <begin position="415"/>
        <end position="426"/>
    </location>
</feature>
<dbReference type="InterPro" id="IPR023398">
    <property type="entry name" value="TIF_eIF4e-like"/>
</dbReference>
<protein>
    <recommendedName>
        <fullName evidence="4">Epoxide hydrolase N-terminal domain-containing protein</fullName>
    </recommendedName>
</protein>
<dbReference type="Proteomes" id="UP001194746">
    <property type="component" value="Unassembled WGS sequence"/>
</dbReference>
<dbReference type="InterPro" id="IPR000639">
    <property type="entry name" value="Epox_hydrolase-like"/>
</dbReference>
<dbReference type="InterPro" id="IPR010497">
    <property type="entry name" value="Epoxide_hydro_N"/>
</dbReference>
<dbReference type="PANTHER" id="PTHR21661">
    <property type="entry name" value="EPOXIDE HYDROLASE 1-RELATED"/>
    <property type="match status" value="1"/>
</dbReference>
<dbReference type="InterPro" id="IPR029058">
    <property type="entry name" value="AB_hydrolase_fold"/>
</dbReference>
<proteinExistence type="inferred from homology"/>
<evidence type="ECO:0000313" key="6">
    <source>
        <dbReference type="Proteomes" id="UP001194746"/>
    </source>
</evidence>
<feature type="region of interest" description="Disordered" evidence="3">
    <location>
        <begin position="410"/>
        <end position="453"/>
    </location>
</feature>
<organism evidence="5 6">
    <name type="scientific">Aspergillus nanangensis</name>
    <dbReference type="NCBI Taxonomy" id="2582783"/>
    <lineage>
        <taxon>Eukaryota</taxon>
        <taxon>Fungi</taxon>
        <taxon>Dikarya</taxon>
        <taxon>Ascomycota</taxon>
        <taxon>Pezizomycotina</taxon>
        <taxon>Eurotiomycetes</taxon>
        <taxon>Eurotiomycetidae</taxon>
        <taxon>Eurotiales</taxon>
        <taxon>Aspergillaceae</taxon>
        <taxon>Aspergillus</taxon>
        <taxon>Aspergillus subgen. Circumdati</taxon>
    </lineage>
</organism>
<dbReference type="PRINTS" id="PR00412">
    <property type="entry name" value="EPOXHYDRLASE"/>
</dbReference>
<dbReference type="GO" id="GO:0097176">
    <property type="term" value="P:epoxide metabolic process"/>
    <property type="evidence" value="ECO:0007669"/>
    <property type="project" value="TreeGrafter"/>
</dbReference>
<evidence type="ECO:0000313" key="5">
    <source>
        <dbReference type="EMBL" id="KAF9892940.1"/>
    </source>
</evidence>
<reference evidence="5" key="2">
    <citation type="submission" date="2020-02" db="EMBL/GenBank/DDBJ databases">
        <authorList>
            <person name="Gilchrist C.L.M."/>
            <person name="Chooi Y.-H."/>
        </authorList>
    </citation>
    <scope>NUCLEOTIDE SEQUENCE</scope>
    <source>
        <strain evidence="5">MST-FP2251</strain>
    </source>
</reference>
<sequence length="667" mass="75059">MTLPFSKLPSAATISPKPFQVSIPQEQLDDLQTLLKLSRIAPPTYENSQPDRRFGITSEWLTAMREQWKSSFDWRACEERINRFPQFTTQIEDINVHFAALFSEKPDAVPIVLIHGWPGSYLEFLPVLELFRDEFNPSTLPYHLIVPSLPGYVFSSGPPLDRNFTNDDSARILDQLMKGLGFSGGYVSQGGDIGSRVSRILAVDYESCKAAHLNFCPLSVRPEGALDENLTSQEKKGLELKNTFLETGAAYSAEHGTRPATIGHVLSSSPIALLTWIGEKYLEWVDEPLPSETILELVSLYWFTETFARCIYPYRERYAHPPPDPASMANRWYIKKPLGFSYFPVELFPVPKSWGGHFAALEKPKELKADLSDEDEVSRLEELSATYDPEPYWSTIHPNLLSTLQHNIKASARASPKEPEPTKRDPMSFPEARTTLQTERPSCGSERNGRSLNEPVLDFMTRLPPSTTKADVAGPWIFVRSPDGPPQNEDLPSLVSKGTALLHEYEDRKAQLEAWHHKSGAKTRAPLTRALNPLRQGLEKEISALARETDVVSGKWMLFLTPHRVDEYWEAVAVATVQGELGFGAKVATDDGSNNTRLLAVYTRDYEDKEDVKRVLEKLVELGLVKEGERSIYYKCDAYTYLQIMGNNPYGLKPSLYASKDVLAGKI</sequence>
<dbReference type="Pfam" id="PF06441">
    <property type="entry name" value="EHN"/>
    <property type="match status" value="1"/>
</dbReference>
<evidence type="ECO:0000256" key="1">
    <source>
        <dbReference type="ARBA" id="ARBA00010088"/>
    </source>
</evidence>
<dbReference type="SUPFAM" id="SSF55418">
    <property type="entry name" value="eIF4e-like"/>
    <property type="match status" value="1"/>
</dbReference>
<dbReference type="InterPro" id="IPR015034">
    <property type="entry name" value="Bles03"/>
</dbReference>
<comment type="caution">
    <text evidence="5">The sequence shown here is derived from an EMBL/GenBank/DDBJ whole genome shotgun (WGS) entry which is preliminary data.</text>
</comment>
<evidence type="ECO:0000259" key="4">
    <source>
        <dbReference type="Pfam" id="PF06441"/>
    </source>
</evidence>
<accession>A0AAD4CUG3</accession>
<dbReference type="PANTHER" id="PTHR21661:SF39">
    <property type="entry name" value="HYDROLASE, PUTATIVE (AFU_ORTHOLOGUE AFUA_3G08960)-RELATED"/>
    <property type="match status" value="1"/>
</dbReference>
<reference evidence="5" key="1">
    <citation type="journal article" date="2019" name="Beilstein J. Org. Chem.">
        <title>Nanangenines: drimane sesquiterpenoids as the dominant metabolite cohort of a novel Australian fungus, Aspergillus nanangensis.</title>
        <authorList>
            <person name="Lacey H.J."/>
            <person name="Gilchrist C.L.M."/>
            <person name="Crombie A."/>
            <person name="Kalaitzis J.A."/>
            <person name="Vuong D."/>
            <person name="Rutledge P.J."/>
            <person name="Turner P."/>
            <person name="Pitt J.I."/>
            <person name="Lacey E."/>
            <person name="Chooi Y.H."/>
            <person name="Piggott A.M."/>
        </authorList>
    </citation>
    <scope>NUCLEOTIDE SEQUENCE</scope>
    <source>
        <strain evidence="5">MST-FP2251</strain>
    </source>
</reference>
<feature type="domain" description="Epoxide hydrolase N-terminal" evidence="4">
    <location>
        <begin position="16"/>
        <end position="124"/>
    </location>
</feature>
<dbReference type="GO" id="GO:0004301">
    <property type="term" value="F:epoxide hydrolase activity"/>
    <property type="evidence" value="ECO:0007669"/>
    <property type="project" value="TreeGrafter"/>
</dbReference>
<dbReference type="Pfam" id="PF08939">
    <property type="entry name" value="Bles03"/>
    <property type="match status" value="1"/>
</dbReference>
<comment type="similarity">
    <text evidence="1">Belongs to the peptidase S33 family.</text>
</comment>
<evidence type="ECO:0000256" key="2">
    <source>
        <dbReference type="ARBA" id="ARBA00022801"/>
    </source>
</evidence>
<name>A0AAD4CUG3_ASPNN</name>
<dbReference type="Gene3D" id="3.40.50.1820">
    <property type="entry name" value="alpha/beta hydrolase"/>
    <property type="match status" value="1"/>
</dbReference>
<gene>
    <name evidence="5" type="ORF">FE257_000532</name>
</gene>